<protein>
    <recommendedName>
        <fullName evidence="2">FAD-binding domain-containing protein</fullName>
    </recommendedName>
</protein>
<dbReference type="EMBL" id="BART01004921">
    <property type="protein sequence ID" value="GAG58666.1"/>
    <property type="molecule type" value="Genomic_DNA"/>
</dbReference>
<evidence type="ECO:0000313" key="1">
    <source>
        <dbReference type="EMBL" id="GAG58666.1"/>
    </source>
</evidence>
<dbReference type="PANTHER" id="PTHR42685:SF22">
    <property type="entry name" value="CONDITIONED MEDIUM FACTOR RECEPTOR 1"/>
    <property type="match status" value="1"/>
</dbReference>
<dbReference type="SUPFAM" id="SSF51905">
    <property type="entry name" value="FAD/NAD(P)-binding domain"/>
    <property type="match status" value="1"/>
</dbReference>
<evidence type="ECO:0008006" key="2">
    <source>
        <dbReference type="Google" id="ProtNLM"/>
    </source>
</evidence>
<name>X1AEZ9_9ZZZZ</name>
<organism evidence="1">
    <name type="scientific">marine sediment metagenome</name>
    <dbReference type="NCBI Taxonomy" id="412755"/>
    <lineage>
        <taxon>unclassified sequences</taxon>
        <taxon>metagenomes</taxon>
        <taxon>ecological metagenomes</taxon>
    </lineage>
</organism>
<proteinExistence type="predicted"/>
<comment type="caution">
    <text evidence="1">The sequence shown here is derived from an EMBL/GenBank/DDBJ whole genome shotgun (WGS) entry which is preliminary data.</text>
</comment>
<feature type="non-terminal residue" evidence="1">
    <location>
        <position position="1"/>
    </location>
</feature>
<gene>
    <name evidence="1" type="ORF">S01H4_11891</name>
</gene>
<sequence length="168" mass="19576">PEILAKNGFKVALIERDINWRKPGGGGLSVRLFKYYPQLRSLNLHKKHTMKMYSADFHKLEYKYKGFEDYSVVMDRLELDNLMREVAVDAGAELFDKNLSFDFITKNQKKIGIKTKTSSGMKEYFGKVIIIADGMSSKLAKFSFIYEPHMKILCLKKSIIREYLKKFI</sequence>
<accession>X1AEZ9</accession>
<reference evidence="1" key="1">
    <citation type="journal article" date="2014" name="Front. Microbiol.">
        <title>High frequency of phylogenetically diverse reductive dehalogenase-homologous genes in deep subseafloor sedimentary metagenomes.</title>
        <authorList>
            <person name="Kawai M."/>
            <person name="Futagami T."/>
            <person name="Toyoda A."/>
            <person name="Takaki Y."/>
            <person name="Nishi S."/>
            <person name="Hori S."/>
            <person name="Arai W."/>
            <person name="Tsubouchi T."/>
            <person name="Morono Y."/>
            <person name="Uchiyama I."/>
            <person name="Ito T."/>
            <person name="Fujiyama A."/>
            <person name="Inagaki F."/>
            <person name="Takami H."/>
        </authorList>
    </citation>
    <scope>NUCLEOTIDE SEQUENCE</scope>
    <source>
        <strain evidence="1">Expedition CK06-06</strain>
    </source>
</reference>
<dbReference type="AlphaFoldDB" id="X1AEZ9"/>
<dbReference type="PANTHER" id="PTHR42685">
    <property type="entry name" value="GERANYLGERANYL DIPHOSPHATE REDUCTASE"/>
    <property type="match status" value="1"/>
</dbReference>
<dbReference type="InterPro" id="IPR036188">
    <property type="entry name" value="FAD/NAD-bd_sf"/>
</dbReference>
<dbReference type="Gene3D" id="3.50.50.60">
    <property type="entry name" value="FAD/NAD(P)-binding domain"/>
    <property type="match status" value="1"/>
</dbReference>
<dbReference type="InterPro" id="IPR050407">
    <property type="entry name" value="Geranylgeranyl_reductase"/>
</dbReference>